<name>A0AC60QKN2_IXOPE</name>
<reference evidence="1 2" key="1">
    <citation type="journal article" date="2020" name="Cell">
        <title>Large-Scale Comparative Analyses of Tick Genomes Elucidate Their Genetic Diversity and Vector Capacities.</title>
        <authorList>
            <consortium name="Tick Genome and Microbiome Consortium (TIGMIC)"/>
            <person name="Jia N."/>
            <person name="Wang J."/>
            <person name="Shi W."/>
            <person name="Du L."/>
            <person name="Sun Y."/>
            <person name="Zhan W."/>
            <person name="Jiang J.F."/>
            <person name="Wang Q."/>
            <person name="Zhang B."/>
            <person name="Ji P."/>
            <person name="Bell-Sakyi L."/>
            <person name="Cui X.M."/>
            <person name="Yuan T.T."/>
            <person name="Jiang B.G."/>
            <person name="Yang W.F."/>
            <person name="Lam T.T."/>
            <person name="Chang Q.C."/>
            <person name="Ding S.J."/>
            <person name="Wang X.J."/>
            <person name="Zhu J.G."/>
            <person name="Ruan X.D."/>
            <person name="Zhao L."/>
            <person name="Wei J.T."/>
            <person name="Ye R.Z."/>
            <person name="Que T.C."/>
            <person name="Du C.H."/>
            <person name="Zhou Y.H."/>
            <person name="Cheng J.X."/>
            <person name="Dai P.F."/>
            <person name="Guo W.B."/>
            <person name="Han X.H."/>
            <person name="Huang E.J."/>
            <person name="Li L.F."/>
            <person name="Wei W."/>
            <person name="Gao Y.C."/>
            <person name="Liu J.Z."/>
            <person name="Shao H.Z."/>
            <person name="Wang X."/>
            <person name="Wang C.C."/>
            <person name="Yang T.C."/>
            <person name="Huo Q.B."/>
            <person name="Li W."/>
            <person name="Chen H.Y."/>
            <person name="Chen S.E."/>
            <person name="Zhou L.G."/>
            <person name="Ni X.B."/>
            <person name="Tian J.H."/>
            <person name="Sheng Y."/>
            <person name="Liu T."/>
            <person name="Pan Y.S."/>
            <person name="Xia L.Y."/>
            <person name="Li J."/>
            <person name="Zhao F."/>
            <person name="Cao W.C."/>
        </authorList>
    </citation>
    <scope>NUCLEOTIDE SEQUENCE [LARGE SCALE GENOMIC DNA]</scope>
    <source>
        <strain evidence="1">Iper-2018</strain>
    </source>
</reference>
<comment type="caution">
    <text evidence="1">The sequence shown here is derived from an EMBL/GenBank/DDBJ whole genome shotgun (WGS) entry which is preliminary data.</text>
</comment>
<proteinExistence type="predicted"/>
<dbReference type="EMBL" id="JABSTQ010007586">
    <property type="protein sequence ID" value="KAG0435496.1"/>
    <property type="molecule type" value="Genomic_DNA"/>
</dbReference>
<accession>A0AC60QKN2</accession>
<evidence type="ECO:0000313" key="2">
    <source>
        <dbReference type="Proteomes" id="UP000805193"/>
    </source>
</evidence>
<gene>
    <name evidence="1" type="ORF">HPB47_018450</name>
</gene>
<organism evidence="1 2">
    <name type="scientific">Ixodes persulcatus</name>
    <name type="common">Taiga tick</name>
    <dbReference type="NCBI Taxonomy" id="34615"/>
    <lineage>
        <taxon>Eukaryota</taxon>
        <taxon>Metazoa</taxon>
        <taxon>Ecdysozoa</taxon>
        <taxon>Arthropoda</taxon>
        <taxon>Chelicerata</taxon>
        <taxon>Arachnida</taxon>
        <taxon>Acari</taxon>
        <taxon>Parasitiformes</taxon>
        <taxon>Ixodida</taxon>
        <taxon>Ixodoidea</taxon>
        <taxon>Ixodidae</taxon>
        <taxon>Ixodinae</taxon>
        <taxon>Ixodes</taxon>
    </lineage>
</organism>
<keyword evidence="2" id="KW-1185">Reference proteome</keyword>
<evidence type="ECO:0000313" key="1">
    <source>
        <dbReference type="EMBL" id="KAG0435496.1"/>
    </source>
</evidence>
<dbReference type="Proteomes" id="UP000805193">
    <property type="component" value="Unassembled WGS sequence"/>
</dbReference>
<protein>
    <submittedName>
        <fullName evidence="1">Uncharacterized protein</fullName>
    </submittedName>
</protein>
<sequence>MAIEICHQARAAQSYVQGRRRFPALLNETVVSGATATLGTAEEPLTARATPHNVMARITMGPEAANSAAPAADRTTATERPPTDGNATEQRARCAELSSKVAGPYQGSVLIVYGFKSEKNQLPFELPDGAPSFKIFTGNRFTNMRPPPRTVSRRLCIVTTPSSSTITAN</sequence>